<keyword evidence="1" id="KW-1133">Transmembrane helix</keyword>
<keyword evidence="1" id="KW-0472">Membrane</keyword>
<evidence type="ECO:0000313" key="2">
    <source>
        <dbReference type="EMBL" id="KAG2595867.1"/>
    </source>
</evidence>
<protein>
    <submittedName>
        <fullName evidence="2">Uncharacterized protein</fullName>
    </submittedName>
</protein>
<organism evidence="2 3">
    <name type="scientific">Panicum virgatum</name>
    <name type="common">Blackwell switchgrass</name>
    <dbReference type="NCBI Taxonomy" id="38727"/>
    <lineage>
        <taxon>Eukaryota</taxon>
        <taxon>Viridiplantae</taxon>
        <taxon>Streptophyta</taxon>
        <taxon>Embryophyta</taxon>
        <taxon>Tracheophyta</taxon>
        <taxon>Spermatophyta</taxon>
        <taxon>Magnoliopsida</taxon>
        <taxon>Liliopsida</taxon>
        <taxon>Poales</taxon>
        <taxon>Poaceae</taxon>
        <taxon>PACMAD clade</taxon>
        <taxon>Panicoideae</taxon>
        <taxon>Panicodae</taxon>
        <taxon>Paniceae</taxon>
        <taxon>Panicinae</taxon>
        <taxon>Panicum</taxon>
        <taxon>Panicum sect. Hiantes</taxon>
    </lineage>
</organism>
<dbReference type="EMBL" id="CM029045">
    <property type="protein sequence ID" value="KAG2595867.1"/>
    <property type="molecule type" value="Genomic_DNA"/>
</dbReference>
<keyword evidence="3" id="KW-1185">Reference proteome</keyword>
<comment type="caution">
    <text evidence="2">The sequence shown here is derived from an EMBL/GenBank/DDBJ whole genome shotgun (WGS) entry which is preliminary data.</text>
</comment>
<sequence>MKACPLYWYLYFAFHLASPSFLVLFGTGHSCCCSPLTHGFIHPTMSSEPLIGWEIRLGRSCRLSYLQGRERSSGD</sequence>
<accession>A0A8T0SCB9</accession>
<evidence type="ECO:0000313" key="3">
    <source>
        <dbReference type="Proteomes" id="UP000823388"/>
    </source>
</evidence>
<feature type="non-terminal residue" evidence="2">
    <location>
        <position position="75"/>
    </location>
</feature>
<evidence type="ECO:0000256" key="1">
    <source>
        <dbReference type="SAM" id="Phobius"/>
    </source>
</evidence>
<reference evidence="2" key="1">
    <citation type="submission" date="2020-05" db="EMBL/GenBank/DDBJ databases">
        <title>WGS assembly of Panicum virgatum.</title>
        <authorList>
            <person name="Lovell J.T."/>
            <person name="Jenkins J."/>
            <person name="Shu S."/>
            <person name="Juenger T.E."/>
            <person name="Schmutz J."/>
        </authorList>
    </citation>
    <scope>NUCLEOTIDE SEQUENCE</scope>
    <source>
        <strain evidence="2">AP13</strain>
    </source>
</reference>
<proteinExistence type="predicted"/>
<gene>
    <name evidence="2" type="ORF">PVAP13_5KG115287</name>
</gene>
<feature type="transmembrane region" description="Helical" evidence="1">
    <location>
        <begin position="6"/>
        <end position="25"/>
    </location>
</feature>
<dbReference type="AlphaFoldDB" id="A0A8T0SCB9"/>
<name>A0A8T0SCB9_PANVG</name>
<keyword evidence="1" id="KW-0812">Transmembrane</keyword>
<dbReference type="Proteomes" id="UP000823388">
    <property type="component" value="Chromosome 5K"/>
</dbReference>